<dbReference type="Proteomes" id="UP001174936">
    <property type="component" value="Unassembled WGS sequence"/>
</dbReference>
<reference evidence="2" key="1">
    <citation type="submission" date="2023-06" db="EMBL/GenBank/DDBJ databases">
        <title>Genome-scale phylogeny and comparative genomics of the fungal order Sordariales.</title>
        <authorList>
            <consortium name="Lawrence Berkeley National Laboratory"/>
            <person name="Hensen N."/>
            <person name="Bonometti L."/>
            <person name="Westerberg I."/>
            <person name="Brannstrom I.O."/>
            <person name="Guillou S."/>
            <person name="Cros-Aarteil S."/>
            <person name="Calhoun S."/>
            <person name="Haridas S."/>
            <person name="Kuo A."/>
            <person name="Mondo S."/>
            <person name="Pangilinan J."/>
            <person name="Riley R."/>
            <person name="Labutti K."/>
            <person name="Andreopoulos B."/>
            <person name="Lipzen A."/>
            <person name="Chen C."/>
            <person name="Yanf M."/>
            <person name="Daum C."/>
            <person name="Ng V."/>
            <person name="Clum A."/>
            <person name="Steindorff A."/>
            <person name="Ohm R."/>
            <person name="Martin F."/>
            <person name="Silar P."/>
            <person name="Natvig D."/>
            <person name="Lalanne C."/>
            <person name="Gautier V."/>
            <person name="Ament-Velasquez S.L."/>
            <person name="Kruys A."/>
            <person name="Hutchinson M.I."/>
            <person name="Powell A.J."/>
            <person name="Barry K."/>
            <person name="Miller A.N."/>
            <person name="Grigoriev I.V."/>
            <person name="Debuchy R."/>
            <person name="Gladieux P."/>
            <person name="Thoren M.H."/>
            <person name="Johannesson H."/>
        </authorList>
    </citation>
    <scope>NUCLEOTIDE SEQUENCE</scope>
    <source>
        <strain evidence="2">SMH2532-1</strain>
    </source>
</reference>
<dbReference type="EMBL" id="JAULSV010000001">
    <property type="protein sequence ID" value="KAK0654815.1"/>
    <property type="molecule type" value="Genomic_DNA"/>
</dbReference>
<feature type="domain" description="Ecp2 effector protein-like" evidence="1">
    <location>
        <begin position="15"/>
        <end position="76"/>
    </location>
</feature>
<dbReference type="AlphaFoldDB" id="A0AA40CX50"/>
<comment type="caution">
    <text evidence="2">The sequence shown here is derived from an EMBL/GenBank/DDBJ whole genome shotgun (WGS) entry which is preliminary data.</text>
</comment>
<organism evidence="2 3">
    <name type="scientific">Cercophora newfieldiana</name>
    <dbReference type="NCBI Taxonomy" id="92897"/>
    <lineage>
        <taxon>Eukaryota</taxon>
        <taxon>Fungi</taxon>
        <taxon>Dikarya</taxon>
        <taxon>Ascomycota</taxon>
        <taxon>Pezizomycotina</taxon>
        <taxon>Sordariomycetes</taxon>
        <taxon>Sordariomycetidae</taxon>
        <taxon>Sordariales</taxon>
        <taxon>Lasiosphaeriaceae</taxon>
        <taxon>Cercophora</taxon>
    </lineage>
</organism>
<sequence>MVERQTVNYYTAEFDQYHRTGTCAFGVVLATFNYPGEGIPMWWANIGSDDVWDLVQDSVKRYQWTDKVGAKGVVKCEDALIGWAWAIYRSWGGWVMGCWVLRTFWGVGSGNLKVVERNPSLHRRLT</sequence>
<name>A0AA40CX50_9PEZI</name>
<evidence type="ECO:0000313" key="3">
    <source>
        <dbReference type="Proteomes" id="UP001174936"/>
    </source>
</evidence>
<dbReference type="InterPro" id="IPR029226">
    <property type="entry name" value="Ecp2-like"/>
</dbReference>
<dbReference type="Pfam" id="PF14856">
    <property type="entry name" value="Hce2"/>
    <property type="match status" value="1"/>
</dbReference>
<proteinExistence type="predicted"/>
<gene>
    <name evidence="2" type="ORF">B0T16DRAFT_395716</name>
</gene>
<keyword evidence="3" id="KW-1185">Reference proteome</keyword>
<evidence type="ECO:0000313" key="2">
    <source>
        <dbReference type="EMBL" id="KAK0654815.1"/>
    </source>
</evidence>
<evidence type="ECO:0000259" key="1">
    <source>
        <dbReference type="Pfam" id="PF14856"/>
    </source>
</evidence>
<accession>A0AA40CX50</accession>
<protein>
    <recommendedName>
        <fullName evidence="1">Ecp2 effector protein-like domain-containing protein</fullName>
    </recommendedName>
</protein>